<accession>H0E9M4</accession>
<dbReference type="PANTHER" id="PTHR48228:SF5">
    <property type="entry name" value="ALPHA-METHYLACYL-COA RACEMASE"/>
    <property type="match status" value="1"/>
</dbReference>
<dbReference type="InterPro" id="IPR044855">
    <property type="entry name" value="CoA-Trfase_III_dom3_sf"/>
</dbReference>
<dbReference type="SUPFAM" id="SSF89796">
    <property type="entry name" value="CoA-transferase family III (CaiB/BaiF)"/>
    <property type="match status" value="1"/>
</dbReference>
<dbReference type="Pfam" id="PF02515">
    <property type="entry name" value="CoA_transf_3"/>
    <property type="match status" value="1"/>
</dbReference>
<dbReference type="RefSeq" id="WP_007577712.1">
    <property type="nucleotide sequence ID" value="NZ_AGUD01000263.1"/>
</dbReference>
<sequence>MSTPDSATIPTAPLAGVRILELAGIGPGPFAGMMLADMGAEVIRIDRPGGNPFAIAPPHDVLYRSRRSIAIDLKDPKGIETVLRLCEGADALFEGYRPGVAERLGVGPEDCQARNPALVYGRMTGWGQDGPLAPRAGHDINYIALTGALHAIGRRGEAPMPPLNLVGDFGGGGMLLAYGLVCGIVQARVSGRGQVVDAAMVDGASALMAMFHGLNNAGLHNPERGTNMLDTGAHFYDVFRTKDDRWVSLGPVEPQFYALMCDVLELDDDLRGSQFDQARWPELKQKLAAVVVERTRDELDALFEGSDACYAPVLELSEAPQHPHNVARGAFVDVAGQTHPAPAPRFDGAPPTRPHAAAIPGTDTRATLLDAGFDAAEIDELIAAGAVAEA</sequence>
<proteinExistence type="predicted"/>
<organism evidence="1 2">
    <name type="scientific">Patulibacter medicamentivorans</name>
    <dbReference type="NCBI Taxonomy" id="1097667"/>
    <lineage>
        <taxon>Bacteria</taxon>
        <taxon>Bacillati</taxon>
        <taxon>Actinomycetota</taxon>
        <taxon>Thermoleophilia</taxon>
        <taxon>Solirubrobacterales</taxon>
        <taxon>Patulibacteraceae</taxon>
        <taxon>Patulibacter</taxon>
    </lineage>
</organism>
<gene>
    <name evidence="1" type="ORF">PAI11_35440</name>
</gene>
<dbReference type="InterPro" id="IPR050509">
    <property type="entry name" value="CoA-transferase_III"/>
</dbReference>
<dbReference type="Gene3D" id="3.30.1540.10">
    <property type="entry name" value="formyl-coa transferase, domain 3"/>
    <property type="match status" value="1"/>
</dbReference>
<evidence type="ECO:0000313" key="2">
    <source>
        <dbReference type="Proteomes" id="UP000005143"/>
    </source>
</evidence>
<evidence type="ECO:0000313" key="1">
    <source>
        <dbReference type="EMBL" id="EHN09624.1"/>
    </source>
</evidence>
<protein>
    <submittedName>
        <fullName evidence="1">Alpha-methylacyl-CoA racemase</fullName>
        <ecNumber evidence="1">5.1.99.4</ecNumber>
    </submittedName>
</protein>
<keyword evidence="1" id="KW-0413">Isomerase</keyword>
<keyword evidence="2" id="KW-1185">Reference proteome</keyword>
<reference evidence="1 2" key="1">
    <citation type="journal article" date="2013" name="Biodegradation">
        <title>Quantitative proteomic analysis of ibuprofen-degrading Patulibacter sp. strain I11.</title>
        <authorList>
            <person name="Almeida B."/>
            <person name="Kjeldal H."/>
            <person name="Lolas I."/>
            <person name="Knudsen A.D."/>
            <person name="Carvalho G."/>
            <person name="Nielsen K.L."/>
            <person name="Barreto Crespo M.T."/>
            <person name="Stensballe A."/>
            <person name="Nielsen J.L."/>
        </authorList>
    </citation>
    <scope>NUCLEOTIDE SEQUENCE [LARGE SCALE GENOMIC DNA]</scope>
    <source>
        <strain evidence="1 2">I11</strain>
    </source>
</reference>
<dbReference type="EMBL" id="AGUD01000263">
    <property type="protein sequence ID" value="EHN09624.1"/>
    <property type="molecule type" value="Genomic_DNA"/>
</dbReference>
<dbReference type="EC" id="5.1.99.4" evidence="1"/>
<name>H0E9M4_9ACTN</name>
<comment type="caution">
    <text evidence="1">The sequence shown here is derived from an EMBL/GenBank/DDBJ whole genome shotgun (WGS) entry which is preliminary data.</text>
</comment>
<dbReference type="Gene3D" id="3.40.50.10540">
    <property type="entry name" value="Crotonobetainyl-coa:carnitine coa-transferase, domain 1"/>
    <property type="match status" value="1"/>
</dbReference>
<dbReference type="InterPro" id="IPR023606">
    <property type="entry name" value="CoA-Trfase_III_dom_1_sf"/>
</dbReference>
<dbReference type="GO" id="GO:0008111">
    <property type="term" value="F:alpha-methylacyl-CoA racemase activity"/>
    <property type="evidence" value="ECO:0007669"/>
    <property type="project" value="UniProtKB-EC"/>
</dbReference>
<dbReference type="PATRIC" id="fig|1097667.3.peg.3515"/>
<dbReference type="InterPro" id="IPR003673">
    <property type="entry name" value="CoA-Trfase_fam_III"/>
</dbReference>
<dbReference type="PANTHER" id="PTHR48228">
    <property type="entry name" value="SUCCINYL-COA--D-CITRAMALATE COA-TRANSFERASE"/>
    <property type="match status" value="1"/>
</dbReference>
<dbReference type="AlphaFoldDB" id="H0E9M4"/>
<dbReference type="Proteomes" id="UP000005143">
    <property type="component" value="Unassembled WGS sequence"/>
</dbReference>